<evidence type="ECO:0000256" key="1">
    <source>
        <dbReference type="ARBA" id="ARBA00004589"/>
    </source>
</evidence>
<dbReference type="Gene3D" id="3.20.20.140">
    <property type="entry name" value="Metal-dependent hydrolases"/>
    <property type="match status" value="1"/>
</dbReference>
<dbReference type="SUPFAM" id="SSF51556">
    <property type="entry name" value="Metallo-dependent hydrolases"/>
    <property type="match status" value="1"/>
</dbReference>
<keyword evidence="4" id="KW-0812">Transmembrane</keyword>
<dbReference type="InterPro" id="IPR008257">
    <property type="entry name" value="Pept_M19"/>
</dbReference>
<feature type="transmembrane region" description="Helical" evidence="4">
    <location>
        <begin position="12"/>
        <end position="32"/>
    </location>
</feature>
<evidence type="ECO:0000256" key="3">
    <source>
        <dbReference type="RuleBase" id="RU341113"/>
    </source>
</evidence>
<dbReference type="GeneTree" id="ENSGT00940000160211"/>
<dbReference type="PROSITE" id="PS51365">
    <property type="entry name" value="RENAL_DIPEPTIDASE_2"/>
    <property type="match status" value="1"/>
</dbReference>
<name>A0AAY4EZW9_9TELE</name>
<gene>
    <name evidence="5" type="primary">DPEP2</name>
</gene>
<keyword evidence="6" id="KW-1185">Reference proteome</keyword>
<proteinExistence type="inferred from homology"/>
<dbReference type="PANTHER" id="PTHR10443">
    <property type="entry name" value="MICROSOMAL DIPEPTIDASE"/>
    <property type="match status" value="1"/>
</dbReference>
<dbReference type="AlphaFoldDB" id="A0AAY4EZW9"/>
<dbReference type="EC" id="3.4.13.19" evidence="3"/>
<accession>A0AAY4EZW9</accession>
<keyword evidence="2 3" id="KW-0449">Lipoprotein</keyword>
<keyword evidence="3" id="KW-0479">Metal-binding</keyword>
<dbReference type="GO" id="GO:0046872">
    <property type="term" value="F:metal ion binding"/>
    <property type="evidence" value="ECO:0007669"/>
    <property type="project" value="UniProtKB-UniRule"/>
</dbReference>
<keyword evidence="2 3" id="KW-0336">GPI-anchor</keyword>
<dbReference type="GO" id="GO:0098552">
    <property type="term" value="C:side of membrane"/>
    <property type="evidence" value="ECO:0007669"/>
    <property type="project" value="UniProtKB-KW"/>
</dbReference>
<evidence type="ECO:0000313" key="5">
    <source>
        <dbReference type="Ensembl" id="ENSDCDP00010063282.1"/>
    </source>
</evidence>
<comment type="similarity">
    <text evidence="3">Belongs to the metallo-dependent hydrolases superfamily. Peptidase M19 family.</text>
</comment>
<keyword evidence="3" id="KW-0482">Metalloprotease</keyword>
<dbReference type="InterPro" id="IPR032466">
    <property type="entry name" value="Metal_Hydrolase"/>
</dbReference>
<evidence type="ECO:0000256" key="4">
    <source>
        <dbReference type="SAM" id="Phobius"/>
    </source>
</evidence>
<dbReference type="InterPro" id="IPR000180">
    <property type="entry name" value="Dipep_AS"/>
</dbReference>
<dbReference type="Proteomes" id="UP000694580">
    <property type="component" value="Chromosome 16"/>
</dbReference>
<dbReference type="GO" id="GO:0006508">
    <property type="term" value="P:proteolysis"/>
    <property type="evidence" value="ECO:0007669"/>
    <property type="project" value="UniProtKB-KW"/>
</dbReference>
<dbReference type="GO" id="GO:0070573">
    <property type="term" value="F:metallodipeptidase activity"/>
    <property type="evidence" value="ECO:0007669"/>
    <property type="project" value="InterPro"/>
</dbReference>
<evidence type="ECO:0000256" key="2">
    <source>
        <dbReference type="ARBA" id="ARBA00022622"/>
    </source>
</evidence>
<dbReference type="Pfam" id="PF01244">
    <property type="entry name" value="Peptidase_M19"/>
    <property type="match status" value="1"/>
</dbReference>
<keyword evidence="3" id="KW-0862">Zinc</keyword>
<evidence type="ECO:0000313" key="6">
    <source>
        <dbReference type="Proteomes" id="UP000694580"/>
    </source>
</evidence>
<comment type="subcellular location">
    <subcellularLocation>
        <location evidence="1 3">Membrane</location>
        <topology evidence="1 3">Lipid-anchor</topology>
        <topology evidence="1 3">GPI-anchor</topology>
    </subcellularLocation>
</comment>
<reference evidence="5 6" key="1">
    <citation type="submission" date="2020-06" db="EMBL/GenBank/DDBJ databases">
        <authorList>
            <consortium name="Wellcome Sanger Institute Data Sharing"/>
        </authorList>
    </citation>
    <scope>NUCLEOTIDE SEQUENCE [LARGE SCALE GENOMIC DNA]</scope>
</reference>
<keyword evidence="4" id="KW-1133">Transmembrane helix</keyword>
<reference evidence="5" key="2">
    <citation type="submission" date="2025-08" db="UniProtKB">
        <authorList>
            <consortium name="Ensembl"/>
        </authorList>
    </citation>
    <scope>IDENTIFICATION</scope>
</reference>
<organism evidence="5 6">
    <name type="scientific">Denticeps clupeoides</name>
    <name type="common">denticle herring</name>
    <dbReference type="NCBI Taxonomy" id="299321"/>
    <lineage>
        <taxon>Eukaryota</taxon>
        <taxon>Metazoa</taxon>
        <taxon>Chordata</taxon>
        <taxon>Craniata</taxon>
        <taxon>Vertebrata</taxon>
        <taxon>Euteleostomi</taxon>
        <taxon>Actinopterygii</taxon>
        <taxon>Neopterygii</taxon>
        <taxon>Teleostei</taxon>
        <taxon>Clupei</taxon>
        <taxon>Clupeiformes</taxon>
        <taxon>Denticipitoidei</taxon>
        <taxon>Denticipitidae</taxon>
        <taxon>Denticeps</taxon>
    </lineage>
</organism>
<comment type="cofactor">
    <cofactor evidence="3">
        <name>Zn(2+)</name>
        <dbReference type="ChEBI" id="CHEBI:29105"/>
    </cofactor>
</comment>
<dbReference type="PANTHER" id="PTHR10443:SF9">
    <property type="entry name" value="DIPEPTIDASE 2"/>
    <property type="match status" value="1"/>
</dbReference>
<comment type="subunit">
    <text evidence="3">Homodimer; disulfide-linked.</text>
</comment>
<comment type="catalytic activity">
    <reaction evidence="3">
        <text>an L-aminoacyl-L-amino acid + H2O = 2 an L-alpha-amino acid</text>
        <dbReference type="Rhea" id="RHEA:48940"/>
        <dbReference type="ChEBI" id="CHEBI:15377"/>
        <dbReference type="ChEBI" id="CHEBI:59869"/>
        <dbReference type="ChEBI" id="CHEBI:77460"/>
        <dbReference type="EC" id="3.4.13.19"/>
    </reaction>
</comment>
<keyword evidence="3" id="KW-0224">Dipeptidase</keyword>
<dbReference type="FunFam" id="3.20.20.140:FF:000030">
    <property type="entry name" value="Dipeptidase"/>
    <property type="match status" value="1"/>
</dbReference>
<keyword evidence="3" id="KW-0378">Hydrolase</keyword>
<reference evidence="5" key="3">
    <citation type="submission" date="2025-09" db="UniProtKB">
        <authorList>
            <consortium name="Ensembl"/>
        </authorList>
    </citation>
    <scope>IDENTIFICATION</scope>
</reference>
<dbReference type="Ensembl" id="ENSDCDT00010074094.1">
    <property type="protein sequence ID" value="ENSDCDP00010063282.1"/>
    <property type="gene ID" value="ENSDCDG00010034529.1"/>
</dbReference>
<keyword evidence="4" id="KW-0472">Membrane</keyword>
<keyword evidence="2 3" id="KW-0325">Glycoprotein</keyword>
<dbReference type="PROSITE" id="PS00869">
    <property type="entry name" value="RENAL_DIPEPTIDASE_1"/>
    <property type="match status" value="1"/>
</dbReference>
<keyword evidence="3" id="KW-1015">Disulfide bond</keyword>
<keyword evidence="3" id="KW-0645">Protease</keyword>
<dbReference type="CDD" id="cd01301">
    <property type="entry name" value="rDP_like"/>
    <property type="match status" value="1"/>
</dbReference>
<protein>
    <recommendedName>
        <fullName evidence="3">Dipeptidase</fullName>
        <ecNumber evidence="3">3.4.13.19</ecNumber>
    </recommendedName>
</protein>
<sequence length="436" mass="49045">NQTRKRRGHWRGFAAHTAVRISFFFPVCFFLLQKNAVGTQSLRISNRTLNLMSRYPLIDGHNDLALKLRMLHNNRLNQINLHAMEKVSTDINRLQDGRVGAQLFAAYVMCTAQDLDAVRLALEQIDVIQRMCTEYEALELVTTSEGLKSSKKIACLISVEGGHTIDSSLAALRMFYHLGVRSLSLTHTCNTPWAKSSSKIYPFYIKETRALTDFGMAVVEEMNRLGMIIDLSHASWDTAWAVLNVSTAPVIFSHSSAYAVCNNDRNVPDNLLHALKKNGGLIMINMYTKFVACSDNANVSDVADHFDYIKTLVGSDTLGIGGDYDGAVKFPQGLEDVSKYPTLIQELLHRKWTEHELAGVLRLNFLRVFKDVEKVRDMQRQKPPGEIEIPLQEANNSCRLILRPPGPSMRAVSKNDVNVLRPLSTLLLACLFLLYF</sequence>